<gene>
    <name evidence="1" type="ORF">GNACHGJL_00009</name>
</gene>
<sequence length="33" mass="3779">MLRDTKTLVKWWEKRIGDKSVALKLYVCGVAAV</sequence>
<organism evidence="1">
    <name type="scientific">Candidatus Methanophaga sp. ANME-1 ERB7</name>
    <dbReference type="NCBI Taxonomy" id="2759913"/>
    <lineage>
        <taxon>Archaea</taxon>
        <taxon>Methanobacteriati</taxon>
        <taxon>Methanobacteriota</taxon>
        <taxon>Stenosarchaea group</taxon>
        <taxon>Methanomicrobia</taxon>
        <taxon>Candidatus Methanophagales</taxon>
        <taxon>Candidatus Methanophagaceae</taxon>
        <taxon>Candidatus Methanophaga</taxon>
    </lineage>
</organism>
<proteinExistence type="predicted"/>
<dbReference type="AlphaFoldDB" id="A0A7G9Z2Z3"/>
<accession>A0A7G9Z2Z3</accession>
<evidence type="ECO:0000313" key="1">
    <source>
        <dbReference type="EMBL" id="QNO54627.1"/>
    </source>
</evidence>
<protein>
    <submittedName>
        <fullName evidence="1">Uncharacterized protein</fullName>
    </submittedName>
</protein>
<dbReference type="EMBL" id="MT631588">
    <property type="protein sequence ID" value="QNO54627.1"/>
    <property type="molecule type" value="Genomic_DNA"/>
</dbReference>
<name>A0A7G9Z2Z3_9EURY</name>
<reference evidence="1" key="1">
    <citation type="submission" date="2020-06" db="EMBL/GenBank/DDBJ databases">
        <title>Unique genomic features of the anaerobic methanotrophic archaea.</title>
        <authorList>
            <person name="Chadwick G.L."/>
            <person name="Skennerton C.T."/>
            <person name="Laso-Perez R."/>
            <person name="Leu A.O."/>
            <person name="Speth D.R."/>
            <person name="Yu H."/>
            <person name="Morgan-Lang C."/>
            <person name="Hatzenpichler R."/>
            <person name="Goudeau D."/>
            <person name="Malmstrom R."/>
            <person name="Brazelton W.J."/>
            <person name="Woyke T."/>
            <person name="Hallam S.J."/>
            <person name="Tyson G.W."/>
            <person name="Wegener G."/>
            <person name="Boetius A."/>
            <person name="Orphan V."/>
        </authorList>
    </citation>
    <scope>NUCLEOTIDE SEQUENCE</scope>
</reference>